<dbReference type="PANTHER" id="PTHR12072:SF5">
    <property type="entry name" value="CWF19-LIKE PROTEIN 2"/>
    <property type="match status" value="1"/>
</dbReference>
<dbReference type="EMBL" id="JABSTR010001132">
    <property type="protein sequence ID" value="KAH9383451.1"/>
    <property type="molecule type" value="Genomic_DNA"/>
</dbReference>
<reference evidence="3 4" key="1">
    <citation type="journal article" date="2020" name="Cell">
        <title>Large-Scale Comparative Analyses of Tick Genomes Elucidate Their Genetic Diversity and Vector Capacities.</title>
        <authorList>
            <consortium name="Tick Genome and Microbiome Consortium (TIGMIC)"/>
            <person name="Jia N."/>
            <person name="Wang J."/>
            <person name="Shi W."/>
            <person name="Du L."/>
            <person name="Sun Y."/>
            <person name="Zhan W."/>
            <person name="Jiang J.F."/>
            <person name="Wang Q."/>
            <person name="Zhang B."/>
            <person name="Ji P."/>
            <person name="Bell-Sakyi L."/>
            <person name="Cui X.M."/>
            <person name="Yuan T.T."/>
            <person name="Jiang B.G."/>
            <person name="Yang W.F."/>
            <person name="Lam T.T."/>
            <person name="Chang Q.C."/>
            <person name="Ding S.J."/>
            <person name="Wang X.J."/>
            <person name="Zhu J.G."/>
            <person name="Ruan X.D."/>
            <person name="Zhao L."/>
            <person name="Wei J.T."/>
            <person name="Ye R.Z."/>
            <person name="Que T.C."/>
            <person name="Du C.H."/>
            <person name="Zhou Y.H."/>
            <person name="Cheng J.X."/>
            <person name="Dai P.F."/>
            <person name="Guo W.B."/>
            <person name="Han X.H."/>
            <person name="Huang E.J."/>
            <person name="Li L.F."/>
            <person name="Wei W."/>
            <person name="Gao Y.C."/>
            <person name="Liu J.Z."/>
            <person name="Shao H.Z."/>
            <person name="Wang X."/>
            <person name="Wang C.C."/>
            <person name="Yang T.C."/>
            <person name="Huo Q.B."/>
            <person name="Li W."/>
            <person name="Chen H.Y."/>
            <person name="Chen S.E."/>
            <person name="Zhou L.G."/>
            <person name="Ni X.B."/>
            <person name="Tian J.H."/>
            <person name="Sheng Y."/>
            <person name="Liu T."/>
            <person name="Pan Y.S."/>
            <person name="Xia L.Y."/>
            <person name="Li J."/>
            <person name="Zhao F."/>
            <person name="Cao W.C."/>
        </authorList>
    </citation>
    <scope>NUCLEOTIDE SEQUENCE [LARGE SCALE GENOMIC DNA]</scope>
    <source>
        <strain evidence="3">HaeL-2018</strain>
    </source>
</reference>
<feature type="region of interest" description="Disordered" evidence="2">
    <location>
        <begin position="14"/>
        <end position="62"/>
    </location>
</feature>
<keyword evidence="4" id="KW-1185">Reference proteome</keyword>
<dbReference type="OMA" id="NPFWKAG"/>
<sequence length="124" mass="13930">MNIEDVIPTISAKEYKAQRRADKGGATGQKERTLRTIDQPGQHERELNPFWKAGGTGLPELDEHKPAEPALAKSTVGDGGLKWLRRAHQRIREQAAEEGRSVEEVASERYGVKDHCVLVHWKSH</sequence>
<dbReference type="OrthoDB" id="6538026at2759"/>
<dbReference type="AlphaFoldDB" id="A0A9J6H720"/>
<dbReference type="GO" id="GO:0071014">
    <property type="term" value="C:post-mRNA release spliceosomal complex"/>
    <property type="evidence" value="ECO:0007669"/>
    <property type="project" value="TreeGrafter"/>
</dbReference>
<dbReference type="PANTHER" id="PTHR12072">
    <property type="entry name" value="CWF19, CELL CYCLE CONTROL PROTEIN"/>
    <property type="match status" value="1"/>
</dbReference>
<organism evidence="3 4">
    <name type="scientific">Haemaphysalis longicornis</name>
    <name type="common">Bush tick</name>
    <dbReference type="NCBI Taxonomy" id="44386"/>
    <lineage>
        <taxon>Eukaryota</taxon>
        <taxon>Metazoa</taxon>
        <taxon>Ecdysozoa</taxon>
        <taxon>Arthropoda</taxon>
        <taxon>Chelicerata</taxon>
        <taxon>Arachnida</taxon>
        <taxon>Acari</taxon>
        <taxon>Parasitiformes</taxon>
        <taxon>Ixodida</taxon>
        <taxon>Ixodoidea</taxon>
        <taxon>Ixodidae</taxon>
        <taxon>Haemaphysalinae</taxon>
        <taxon>Haemaphysalis</taxon>
    </lineage>
</organism>
<evidence type="ECO:0000313" key="4">
    <source>
        <dbReference type="Proteomes" id="UP000821853"/>
    </source>
</evidence>
<name>A0A9J6H720_HAELO</name>
<dbReference type="GO" id="GO:0000398">
    <property type="term" value="P:mRNA splicing, via spliceosome"/>
    <property type="evidence" value="ECO:0007669"/>
    <property type="project" value="TreeGrafter"/>
</dbReference>
<dbReference type="InterPro" id="IPR040194">
    <property type="entry name" value="Cwf19-like"/>
</dbReference>
<gene>
    <name evidence="3" type="ORF">HPB48_024960</name>
</gene>
<evidence type="ECO:0000313" key="3">
    <source>
        <dbReference type="EMBL" id="KAH9383451.1"/>
    </source>
</evidence>
<dbReference type="VEuPathDB" id="VectorBase:HLOH_051563"/>
<accession>A0A9J6H720</accession>
<evidence type="ECO:0000256" key="1">
    <source>
        <dbReference type="ARBA" id="ARBA00006795"/>
    </source>
</evidence>
<comment type="similarity">
    <text evidence="1">Belongs to the CWF19 family.</text>
</comment>
<protein>
    <submittedName>
        <fullName evidence="3">Uncharacterized protein</fullName>
    </submittedName>
</protein>
<feature type="compositionally biased region" description="Basic and acidic residues" evidence="2">
    <location>
        <begin position="14"/>
        <end position="47"/>
    </location>
</feature>
<dbReference type="Proteomes" id="UP000821853">
    <property type="component" value="Unassembled WGS sequence"/>
</dbReference>
<evidence type="ECO:0000256" key="2">
    <source>
        <dbReference type="SAM" id="MobiDB-lite"/>
    </source>
</evidence>
<proteinExistence type="inferred from homology"/>
<comment type="caution">
    <text evidence="3">The sequence shown here is derived from an EMBL/GenBank/DDBJ whole genome shotgun (WGS) entry which is preliminary data.</text>
</comment>